<proteinExistence type="predicted"/>
<feature type="compositionally biased region" description="Low complexity" evidence="3">
    <location>
        <begin position="2860"/>
        <end position="2878"/>
    </location>
</feature>
<evidence type="ECO:0000313" key="5">
    <source>
        <dbReference type="EMBL" id="SZX61891.1"/>
    </source>
</evidence>
<feature type="region of interest" description="Disordered" evidence="3">
    <location>
        <begin position="2548"/>
        <end position="2584"/>
    </location>
</feature>
<feature type="compositionally biased region" description="Low complexity" evidence="3">
    <location>
        <begin position="2445"/>
        <end position="2455"/>
    </location>
</feature>
<feature type="region of interest" description="Disordered" evidence="3">
    <location>
        <begin position="1635"/>
        <end position="1654"/>
    </location>
</feature>
<feature type="region of interest" description="Disordered" evidence="3">
    <location>
        <begin position="1813"/>
        <end position="1849"/>
    </location>
</feature>
<feature type="compositionally biased region" description="Low complexity" evidence="3">
    <location>
        <begin position="2293"/>
        <end position="2302"/>
    </location>
</feature>
<feature type="compositionally biased region" description="Polar residues" evidence="3">
    <location>
        <begin position="3310"/>
        <end position="3328"/>
    </location>
</feature>
<feature type="compositionally biased region" description="Basic and acidic residues" evidence="3">
    <location>
        <begin position="24"/>
        <end position="39"/>
    </location>
</feature>
<keyword evidence="6" id="KW-1185">Reference proteome</keyword>
<dbReference type="PROSITE" id="PS50105">
    <property type="entry name" value="SAM_DOMAIN"/>
    <property type="match status" value="1"/>
</dbReference>
<feature type="region of interest" description="Disordered" evidence="3">
    <location>
        <begin position="455"/>
        <end position="512"/>
    </location>
</feature>
<dbReference type="InterPro" id="IPR059179">
    <property type="entry name" value="MLKL-like_MCAfunc"/>
</dbReference>
<evidence type="ECO:0000313" key="6">
    <source>
        <dbReference type="Proteomes" id="UP000256970"/>
    </source>
</evidence>
<feature type="region of interest" description="Disordered" evidence="3">
    <location>
        <begin position="2229"/>
        <end position="2255"/>
    </location>
</feature>
<feature type="region of interest" description="Disordered" evidence="3">
    <location>
        <begin position="1"/>
        <end position="57"/>
    </location>
</feature>
<feature type="region of interest" description="Disordered" evidence="3">
    <location>
        <begin position="2635"/>
        <end position="2666"/>
    </location>
</feature>
<feature type="compositionally biased region" description="Low complexity" evidence="3">
    <location>
        <begin position="1831"/>
        <end position="1848"/>
    </location>
</feature>
<keyword evidence="1" id="KW-0677">Repeat</keyword>
<dbReference type="InterPro" id="IPR019734">
    <property type="entry name" value="TPR_rpt"/>
</dbReference>
<feature type="compositionally biased region" description="Low complexity" evidence="3">
    <location>
        <begin position="455"/>
        <end position="480"/>
    </location>
</feature>
<dbReference type="Pfam" id="PF13424">
    <property type="entry name" value="TPR_12"/>
    <property type="match status" value="3"/>
</dbReference>
<feature type="compositionally biased region" description="Low complexity" evidence="3">
    <location>
        <begin position="2483"/>
        <end position="2514"/>
    </location>
</feature>
<dbReference type="Proteomes" id="UP000256970">
    <property type="component" value="Unassembled WGS sequence"/>
</dbReference>
<feature type="compositionally biased region" description="Low complexity" evidence="3">
    <location>
        <begin position="132"/>
        <end position="147"/>
    </location>
</feature>
<dbReference type="InterPro" id="IPR013761">
    <property type="entry name" value="SAM/pointed_sf"/>
</dbReference>
<feature type="compositionally biased region" description="Polar residues" evidence="3">
    <location>
        <begin position="2961"/>
        <end position="2972"/>
    </location>
</feature>
<feature type="compositionally biased region" description="Polar residues" evidence="3">
    <location>
        <begin position="148"/>
        <end position="162"/>
    </location>
</feature>
<evidence type="ECO:0000256" key="2">
    <source>
        <dbReference type="ARBA" id="ARBA00022803"/>
    </source>
</evidence>
<dbReference type="STRING" id="3088.A0A383V9N8"/>
<protein>
    <recommendedName>
        <fullName evidence="4">SAM domain-containing protein</fullName>
    </recommendedName>
</protein>
<feature type="compositionally biased region" description="Low complexity" evidence="3">
    <location>
        <begin position="2939"/>
        <end position="2951"/>
    </location>
</feature>
<feature type="compositionally biased region" description="Low complexity" evidence="3">
    <location>
        <begin position="2069"/>
        <end position="2078"/>
    </location>
</feature>
<dbReference type="EMBL" id="FNXT01000183">
    <property type="protein sequence ID" value="SZX61891.1"/>
    <property type="molecule type" value="Genomic_DNA"/>
</dbReference>
<dbReference type="PANTHER" id="PTHR45641:SF19">
    <property type="entry name" value="NEPHROCYSTIN-3"/>
    <property type="match status" value="1"/>
</dbReference>
<feature type="region of interest" description="Disordered" evidence="3">
    <location>
        <begin position="2939"/>
        <end position="3098"/>
    </location>
</feature>
<dbReference type="Gene3D" id="1.25.40.10">
    <property type="entry name" value="Tetratricopeptide repeat domain"/>
    <property type="match status" value="3"/>
</dbReference>
<feature type="compositionally biased region" description="Low complexity" evidence="3">
    <location>
        <begin position="3034"/>
        <end position="3052"/>
    </location>
</feature>
<feature type="compositionally biased region" description="Low complexity" evidence="3">
    <location>
        <begin position="3088"/>
        <end position="3098"/>
    </location>
</feature>
<feature type="region of interest" description="Disordered" evidence="3">
    <location>
        <begin position="2291"/>
        <end position="2315"/>
    </location>
</feature>
<feature type="compositionally biased region" description="Low complexity" evidence="3">
    <location>
        <begin position="2885"/>
        <end position="2923"/>
    </location>
</feature>
<feature type="compositionally biased region" description="Polar residues" evidence="3">
    <location>
        <begin position="2766"/>
        <end position="2781"/>
    </location>
</feature>
<dbReference type="SUPFAM" id="SSF52540">
    <property type="entry name" value="P-loop containing nucleoside triphosphate hydrolases"/>
    <property type="match status" value="1"/>
</dbReference>
<feature type="region of interest" description="Disordered" evidence="3">
    <location>
        <begin position="3281"/>
        <end position="3401"/>
    </location>
</feature>
<feature type="compositionally biased region" description="Low complexity" evidence="3">
    <location>
        <begin position="3365"/>
        <end position="3375"/>
    </location>
</feature>
<dbReference type="InterPro" id="IPR027417">
    <property type="entry name" value="P-loop_NTPase"/>
</dbReference>
<feature type="compositionally biased region" description="Polar residues" evidence="3">
    <location>
        <begin position="1640"/>
        <end position="1650"/>
    </location>
</feature>
<feature type="compositionally biased region" description="Gly residues" evidence="3">
    <location>
        <begin position="481"/>
        <end position="499"/>
    </location>
</feature>
<dbReference type="CDD" id="cd09487">
    <property type="entry name" value="SAM_superfamily"/>
    <property type="match status" value="1"/>
</dbReference>
<feature type="compositionally biased region" description="Low complexity" evidence="3">
    <location>
        <begin position="2548"/>
        <end position="2562"/>
    </location>
</feature>
<feature type="region of interest" description="Disordered" evidence="3">
    <location>
        <begin position="2827"/>
        <end position="2924"/>
    </location>
</feature>
<organism evidence="5 6">
    <name type="scientific">Tetradesmus obliquus</name>
    <name type="common">Green alga</name>
    <name type="synonym">Acutodesmus obliquus</name>
    <dbReference type="NCBI Taxonomy" id="3088"/>
    <lineage>
        <taxon>Eukaryota</taxon>
        <taxon>Viridiplantae</taxon>
        <taxon>Chlorophyta</taxon>
        <taxon>core chlorophytes</taxon>
        <taxon>Chlorophyceae</taxon>
        <taxon>CS clade</taxon>
        <taxon>Sphaeropleales</taxon>
        <taxon>Scenedesmaceae</taxon>
        <taxon>Tetradesmus</taxon>
    </lineage>
</organism>
<dbReference type="InterPro" id="IPR001660">
    <property type="entry name" value="SAM"/>
</dbReference>
<dbReference type="SUPFAM" id="SSF48452">
    <property type="entry name" value="TPR-like"/>
    <property type="match status" value="2"/>
</dbReference>
<feature type="region of interest" description="Disordered" evidence="3">
    <location>
        <begin position="2069"/>
        <end position="2097"/>
    </location>
</feature>
<evidence type="ECO:0000256" key="3">
    <source>
        <dbReference type="SAM" id="MobiDB-lite"/>
    </source>
</evidence>
<gene>
    <name evidence="5" type="ORF">BQ4739_LOCUS2449</name>
</gene>
<evidence type="ECO:0000256" key="1">
    <source>
        <dbReference type="ARBA" id="ARBA00022737"/>
    </source>
</evidence>
<dbReference type="CDD" id="cd21037">
    <property type="entry name" value="MLKL_NTD"/>
    <property type="match status" value="1"/>
</dbReference>
<dbReference type="Gene3D" id="1.10.150.50">
    <property type="entry name" value="Transcription Factor, Ets-1"/>
    <property type="match status" value="1"/>
</dbReference>
<feature type="compositionally biased region" description="Low complexity" evidence="3">
    <location>
        <begin position="2231"/>
        <end position="2240"/>
    </location>
</feature>
<dbReference type="InterPro" id="IPR011990">
    <property type="entry name" value="TPR-like_helical_dom_sf"/>
</dbReference>
<accession>A0A383V9N8</accession>
<reference evidence="5 6" key="1">
    <citation type="submission" date="2016-10" db="EMBL/GenBank/DDBJ databases">
        <authorList>
            <person name="Cai Z."/>
        </authorList>
    </citation>
    <scope>NUCLEOTIDE SEQUENCE [LARGE SCALE GENOMIC DNA]</scope>
</reference>
<name>A0A383V9N8_TETOB</name>
<dbReference type="SMART" id="SM00454">
    <property type="entry name" value="SAM"/>
    <property type="match status" value="1"/>
</dbReference>
<dbReference type="PANTHER" id="PTHR45641">
    <property type="entry name" value="TETRATRICOPEPTIDE REPEAT PROTEIN (AFU_ORTHOLOGUE AFUA_6G03870)"/>
    <property type="match status" value="1"/>
</dbReference>
<feature type="domain" description="SAM" evidence="4">
    <location>
        <begin position="66"/>
        <end position="128"/>
    </location>
</feature>
<feature type="compositionally biased region" description="Low complexity" evidence="3">
    <location>
        <begin position="40"/>
        <end position="49"/>
    </location>
</feature>
<feature type="compositionally biased region" description="Low complexity" evidence="3">
    <location>
        <begin position="3329"/>
        <end position="3340"/>
    </location>
</feature>
<dbReference type="Pfam" id="PF13374">
    <property type="entry name" value="TPR_10"/>
    <property type="match status" value="1"/>
</dbReference>
<keyword evidence="2" id="KW-0802">TPR repeat</keyword>
<feature type="region of interest" description="Disordered" evidence="3">
    <location>
        <begin position="2747"/>
        <end position="2786"/>
    </location>
</feature>
<dbReference type="SUPFAM" id="SSF47769">
    <property type="entry name" value="SAM/Pointed domain"/>
    <property type="match status" value="1"/>
</dbReference>
<sequence length="3401" mass="359529">MGACLSKGPDGAAAAAADQPSFAQEKKVDSASLRVERAEPAAPAKAAPAVERDQVSPELPADIASWAPGDVSSWAATLGLPKASLTALQGVTGQQLLQLSDHRLLQLGVLDAAERHALLATRTQLQQEHAPDAVPAAQQPSSSTQAATKSSMPTITERSSSGALPWTGAGSRPEEAGLTVDAQPDTPSANTLSRYATVTPRQGSRSGDLSGPLQLGVSFAGMHQPLDDDAAAPEAAADSNVILEEMKDMQVLRITANGRLFRHSRPVPMSLVPYCQALCLLHDLRRGAHYHYDNCHQLLQRCVLVQDYLLALPHAALRRQTVMLSQLSLLVQDAYDVFSQFSERGWLLRLLNSVRDQDDFNRLDQLLVNAMEAAGADTSEQPIADLRRPHTYAPQQQQLEAALKHLGGITKLLRDPLSATIRLQSLLHHLPSGSNIDTLLQQEIDHYLSSQLWFSDSGSRPGSRPGSRESSFYVSSTASGSGSGGVGRAGSGGGSGGGMLRRQSSLGPGRRPATLSVVEPFMVLRNDTVRSEWRGAFGGRERVTWREFWYKLVQPQAHIWGLDQQLDKFTTDYVQQHLQRGSHGLLTIAELDFAFPPNSSPAMVIQAKLKEHSTTGSALPTFGSSAGNLSAKRPQGAAGWLRDLRVLQEPIPRLHNFPEFPVYHVPREEEVAELVLGMADVSTNLVMLTGSQGVGRSMLAASMAQELVVSHHWTDAYWIDLQGVSNVLLAGQQLMTGLGLTSDVPDTQQLLAWLEGRPRERFGIVLSHVQELLSAPAEEQQGFLDLLDNILHSSHKLQVVVVCEEQLSRITYLARAVQVEPLSAEVAGQMVQQAQANVKQEHVQCVVEACQGTPLALAVVCGLMRCGYCSAADFLRIYSDRALPIDHGGSDGNTSSYLPFESRQTHERVLRVLVAAAIALPDDLVTGLLVLSLLPAPFSFEMAAPLLALPLTNNERRAIMRRLVNLGLLSYNASLQLFTMHKLVRDAARLLVHNLGLPYNETRRRFAELLVSSARRLVLPLIAKNRMLSARLAWSRLSVHVVQLVNWAFTEVREDMLPLYVSMAWDLMPLLSSSVSSYTLQGFCQVVLERAQFLDMTLDSAELMMVLGGLLAESAALKRADAMLRQALEYFWRELKGPHQAVARCYKELGALMLKAGKPSEASKHLAQGLEMLETLYGGASAELLAVLQLQVELLRRSRKYVEAEGVVTRALGICGAAYGPNDVQVAVWKNQLAQVVRQAGRLDEAQSLAQEVLALLQGQLGSEHPRVAAQLMMLGQLAAQQGKQAAAEQTYRKALQVYQSVSGLHHPDTFNCLTSLVSLLRGAGKAAHALPLAQRCMAVKKKSLGELHPDTAASMQVVADVMLDLGKYAEVESHCSRAVWVYQQLNQPASSKPVIVATTMQALALVLLGRANEAEKLATDCLEAARHMSGPAAERNSFVASCHNCLGEVLREMGRLPDAEAAAREGLAMREKDLGASHPIVAISLQTLGHILRMRQQLEPALEVAQRCQALRASQPQGLQMAAALHLQALIYLDMGKVEQALAAGQAALSIRQKVLHNEHPDLAHSLTVVSEVLLMQDKHHEAEPLLSLAVQIFIGQLGSSHPATQRTHTLLKQATNPRTSTASSMSLGMRMSGALHEASSSRLQSVESRQAAAPAAPAAAAAAPAADKTGSTAEMPSFGTVAVQQPEQQQQQQARDVTVPVTDRTELAADDADGQAVTAGGLSSAGAAVEVTAAAFAGGAAAAASGAASPSHRSLSQPANISIASKINNFAAAAGGAAAAGSAYGGYMSMDASPVAPVKEDAEEVVLQPHAAPAAAAAAQDDSSGQQLARADSSMASGDAAAPADPSEWELGRQFGQTAPLAATGVDDADAGQRAYTKVLHELTRRTSLGSHDGARDTLVTANSDAAAVAAAAADESVGVVLAPPVVPEPPAAAAAPAAARGVAMRDRDSSGSVSGMLGRQAVAEDVAAAELEAVAMAEEDDKLAKLHQAGVGDIDQLRQFLREHGWQLSRLSKADDKDVAGGGWQAARSAIAAGAFSGSGSASAAAAAPPARTGSHREELGQQIARGAAAGSRADGQQRRPPARHYSFLGQGQQGAAGDALGLPSVQELSSGALQQLALNSAELRALQASQLAQPQGAAQKAGQGSNRMLHSVPALDQQLRAAQYMQHSLPEMPWGTGWPGQDGTINEEEEEAAAAAAADLMYQQIAQAESEEVIARLRAEQGWMNSQQQQQQQQQQMRRFPQGRGASTMSAAELSGHVRQLRQQFGPDAVFSEEDIMLSLQQQLPGYARQQGWQPGQPRGRRRRDSWDASYGPTHPMAAAAAAAAAACEYNVSSAEDEADLRARFEALQQQMLLAQQQAGAWHPQQQQQQEYIMAQANFEPLQSSFSAALPGSGGQGFARAQSAQLPASMQLPTQQQLRGTSSAQQYGSLSPAGSLQAELPGRPAGHGAAAAAAGAPGTLLKHPSNISSYSAGSARSLPAGQQEHAAAADAAAAEQQQQQQAAQAPDEQPNMAMKARSTLGMARQGSTGVPSDAAAAAAAAAGGAGSASAGPSARGDSTVSPPTGFAAASSGRSGHHRPAKRNVSFKLNKHQLHAAMQHQQQMEDETADSLEMGSPRSAAAAVAMFGAGSGRQGMAGLQQQQQQRVPSSGGRSAGGRPRSPLMHSMDEAAAAAMFGHVGFAQHSPHASFASQPMLPDSIEADNLEAYYYSGSEARVSPGMAGYGMPGMPRPHTAGAGSMLGMQQQQRNAALAPLRGPPSAGRNRSFNNGPQPGSATASWDAGDPARTHQQLLLQQQVLQVQAARLELQKQQLEIEQLLNQQQQEQQAANSGQWPAMSMAHSMGTPMSPAANMLPMPQQQRTPAQPQYYQQQQQQGFGGAAAGYPNPAGYPLQPATSSASTMSISSPTSTMQQQQQHMQMPRGGVLEQVLDSSAAAAAAAPGQQQQQQTGYGLPQILTGPSPQSSMHTGSSYIPSSPSASSSLSSKPALSRGASDNQEAQVAAAMAAHMGAARPAQQQQQQRPGSPGFGKRVSSGSGVGPGSRQQQQQQHRLHSQRSYEEPEMLSGTPSHTAGPPHMQQQHVGWPGAQGQQQALQQQLAMQQLAMQQQQQMPGRAPGRQMYPPMGVAAAGPAVAWRGGMQPGGAAAGSASGPLGGMRTPGSGFVGQPAVGYSGPLGRPMAGAGMHPSMAAAAAGNGPAMRGHSGFAGSGPLSWMGLQQLQQQQMAHPSFPSHHPAAAAAGWQQQQQQLQQLQHEYYAAAQGMDAYGLQQLQQQLQQQQQQLLQQHEQPPPGSEDYDMWAAPPDYGGNASNMATSSGVGSSNQQPDGSRGAGSFSRSFIAPGGGQYWEGRRSNSFSNLEGVEAHAAAAGSAGSLGRTGLPRSRSSSELAHNAEQQQQQQ</sequence>
<feature type="region of interest" description="Disordered" evidence="3">
    <location>
        <begin position="2390"/>
        <end position="2455"/>
    </location>
</feature>
<dbReference type="Gene3D" id="3.40.50.300">
    <property type="entry name" value="P-loop containing nucleotide triphosphate hydrolases"/>
    <property type="match status" value="1"/>
</dbReference>
<feature type="region of interest" description="Disordered" evidence="3">
    <location>
        <begin position="2474"/>
        <end position="2514"/>
    </location>
</feature>
<feature type="region of interest" description="Disordered" evidence="3">
    <location>
        <begin position="125"/>
        <end position="212"/>
    </location>
</feature>
<feature type="compositionally biased region" description="Low complexity" evidence="3">
    <location>
        <begin position="2643"/>
        <end position="2665"/>
    </location>
</feature>
<evidence type="ECO:0000259" key="4">
    <source>
        <dbReference type="PROSITE" id="PS50105"/>
    </source>
</evidence>
<feature type="compositionally biased region" description="Low complexity" evidence="3">
    <location>
        <begin position="2973"/>
        <end position="2993"/>
    </location>
</feature>
<dbReference type="SMART" id="SM00028">
    <property type="entry name" value="TPR"/>
    <property type="match status" value="7"/>
</dbReference>
<feature type="compositionally biased region" description="Polar residues" evidence="3">
    <location>
        <begin position="2406"/>
        <end position="2438"/>
    </location>
</feature>
<feature type="compositionally biased region" description="Polar residues" evidence="3">
    <location>
        <begin position="185"/>
        <end position="207"/>
    </location>
</feature>
<feature type="compositionally biased region" description="Low complexity" evidence="3">
    <location>
        <begin position="3000"/>
        <end position="3026"/>
    </location>
</feature>